<name>A0A183ITU4_9BILA</name>
<dbReference type="AlphaFoldDB" id="A0A183ITU4"/>
<feature type="region of interest" description="Disordered" evidence="1">
    <location>
        <begin position="93"/>
        <end position="117"/>
    </location>
</feature>
<reference evidence="2 3" key="2">
    <citation type="submission" date="2018-11" db="EMBL/GenBank/DDBJ databases">
        <authorList>
            <consortium name="Pathogen Informatics"/>
        </authorList>
    </citation>
    <scope>NUCLEOTIDE SEQUENCE [LARGE SCALE GENOMIC DNA]</scope>
</reference>
<evidence type="ECO:0000313" key="3">
    <source>
        <dbReference type="Proteomes" id="UP000270296"/>
    </source>
</evidence>
<dbReference type="WBParaSite" id="SBAD_0000730701-mRNA-1">
    <property type="protein sequence ID" value="SBAD_0000730701-mRNA-1"/>
    <property type="gene ID" value="SBAD_0000730701"/>
</dbReference>
<evidence type="ECO:0000313" key="4">
    <source>
        <dbReference type="WBParaSite" id="SBAD_0000730701-mRNA-1"/>
    </source>
</evidence>
<accession>A0A183ITU4</accession>
<proteinExistence type="predicted"/>
<reference evidence="4" key="1">
    <citation type="submission" date="2016-06" db="UniProtKB">
        <authorList>
            <consortium name="WormBaseParasite"/>
        </authorList>
    </citation>
    <scope>IDENTIFICATION</scope>
</reference>
<evidence type="ECO:0000256" key="1">
    <source>
        <dbReference type="SAM" id="MobiDB-lite"/>
    </source>
</evidence>
<sequence length="117" mass="12839">MINSAMNDDMILVECSDDEAYNPAGLPDRKVWIPTVENIKSMLEKMKSAGVDALSDFPLESDAKDISSATGYNTFRSGFETCSPFMSRSDAFNASTSMNAPNDSAQRNPSLISWKQN</sequence>
<dbReference type="Proteomes" id="UP000270296">
    <property type="component" value="Unassembled WGS sequence"/>
</dbReference>
<gene>
    <name evidence="2" type="ORF">SBAD_LOCUS7041</name>
</gene>
<keyword evidence="3" id="KW-1185">Reference proteome</keyword>
<dbReference type="EMBL" id="UZAM01010269">
    <property type="protein sequence ID" value="VDP11644.1"/>
    <property type="molecule type" value="Genomic_DNA"/>
</dbReference>
<evidence type="ECO:0000313" key="2">
    <source>
        <dbReference type="EMBL" id="VDP11644.1"/>
    </source>
</evidence>
<protein>
    <submittedName>
        <fullName evidence="4">Delta-aminolevulinic acid dehydratase</fullName>
    </submittedName>
</protein>
<organism evidence="4">
    <name type="scientific">Soboliphyme baturini</name>
    <dbReference type="NCBI Taxonomy" id="241478"/>
    <lineage>
        <taxon>Eukaryota</taxon>
        <taxon>Metazoa</taxon>
        <taxon>Ecdysozoa</taxon>
        <taxon>Nematoda</taxon>
        <taxon>Enoplea</taxon>
        <taxon>Dorylaimia</taxon>
        <taxon>Dioctophymatida</taxon>
        <taxon>Dioctophymatoidea</taxon>
        <taxon>Soboliphymatidae</taxon>
        <taxon>Soboliphyme</taxon>
    </lineage>
</organism>